<keyword evidence="2" id="KW-1133">Transmembrane helix</keyword>
<reference evidence="3 4" key="1">
    <citation type="journal article" date="2023" name="Life. Sci Alliance">
        <title>Evolutionary insights into 3D genome organization and epigenetic landscape of Vigna mungo.</title>
        <authorList>
            <person name="Junaid A."/>
            <person name="Singh B."/>
            <person name="Bhatia S."/>
        </authorList>
    </citation>
    <scope>NUCLEOTIDE SEQUENCE [LARGE SCALE GENOMIC DNA]</scope>
    <source>
        <strain evidence="3">Urdbean</strain>
    </source>
</reference>
<feature type="transmembrane region" description="Helical" evidence="2">
    <location>
        <begin position="21"/>
        <end position="42"/>
    </location>
</feature>
<accession>A0AAQ3S6X0</accession>
<sequence length="164" mass="17689">MAAAMAKTLFSWSGEDTATAAWWRLGAGSTFLFLGFLVLFLYRWMAKWIWGICFLVCSAASDCSVGKKRKKERQHLDGNSGVVEASPINIAPISTGLQPEPLGEVVAPRSPSPSSFSPLPPSRVASPLASWPASIFEGYWRAPIAPPSRPHSSYKAGLKLSVPP</sequence>
<dbReference type="EMBL" id="CP144699">
    <property type="protein sequence ID" value="WVZ18678.1"/>
    <property type="molecule type" value="Genomic_DNA"/>
</dbReference>
<keyword evidence="2" id="KW-0472">Membrane</keyword>
<name>A0AAQ3S6X0_VIGMU</name>
<dbReference type="Proteomes" id="UP001374535">
    <property type="component" value="Chromosome 2"/>
</dbReference>
<feature type="region of interest" description="Disordered" evidence="1">
    <location>
        <begin position="92"/>
        <end position="122"/>
    </location>
</feature>
<evidence type="ECO:0000256" key="1">
    <source>
        <dbReference type="SAM" id="MobiDB-lite"/>
    </source>
</evidence>
<evidence type="ECO:0000256" key="2">
    <source>
        <dbReference type="SAM" id="Phobius"/>
    </source>
</evidence>
<keyword evidence="2" id="KW-0812">Transmembrane</keyword>
<keyword evidence="4" id="KW-1185">Reference proteome</keyword>
<protein>
    <submittedName>
        <fullName evidence="3">Uncharacterized protein</fullName>
    </submittedName>
</protein>
<organism evidence="3 4">
    <name type="scientific">Vigna mungo</name>
    <name type="common">Black gram</name>
    <name type="synonym">Phaseolus mungo</name>
    <dbReference type="NCBI Taxonomy" id="3915"/>
    <lineage>
        <taxon>Eukaryota</taxon>
        <taxon>Viridiplantae</taxon>
        <taxon>Streptophyta</taxon>
        <taxon>Embryophyta</taxon>
        <taxon>Tracheophyta</taxon>
        <taxon>Spermatophyta</taxon>
        <taxon>Magnoliopsida</taxon>
        <taxon>eudicotyledons</taxon>
        <taxon>Gunneridae</taxon>
        <taxon>Pentapetalae</taxon>
        <taxon>rosids</taxon>
        <taxon>fabids</taxon>
        <taxon>Fabales</taxon>
        <taxon>Fabaceae</taxon>
        <taxon>Papilionoideae</taxon>
        <taxon>50 kb inversion clade</taxon>
        <taxon>NPAAA clade</taxon>
        <taxon>indigoferoid/millettioid clade</taxon>
        <taxon>Phaseoleae</taxon>
        <taxon>Vigna</taxon>
    </lineage>
</organism>
<feature type="compositionally biased region" description="Low complexity" evidence="1">
    <location>
        <begin position="108"/>
        <end position="117"/>
    </location>
</feature>
<evidence type="ECO:0000313" key="3">
    <source>
        <dbReference type="EMBL" id="WVZ18678.1"/>
    </source>
</evidence>
<evidence type="ECO:0000313" key="4">
    <source>
        <dbReference type="Proteomes" id="UP001374535"/>
    </source>
</evidence>
<proteinExistence type="predicted"/>
<gene>
    <name evidence="3" type="ORF">V8G54_006000</name>
</gene>
<dbReference type="AlphaFoldDB" id="A0AAQ3S6X0"/>